<keyword evidence="2" id="KW-0238">DNA-binding</keyword>
<dbReference type="InterPro" id="IPR000792">
    <property type="entry name" value="Tscrpt_reg_LuxR_C"/>
</dbReference>
<feature type="region of interest" description="Disordered" evidence="4">
    <location>
        <begin position="829"/>
        <end position="879"/>
    </location>
</feature>
<dbReference type="EMBL" id="LGUI01000005">
    <property type="protein sequence ID" value="PNE32610.1"/>
    <property type="molecule type" value="Genomic_DNA"/>
</dbReference>
<dbReference type="PROSITE" id="PS00622">
    <property type="entry name" value="HTH_LUXR_1"/>
    <property type="match status" value="1"/>
</dbReference>
<dbReference type="GO" id="GO:0006355">
    <property type="term" value="P:regulation of DNA-templated transcription"/>
    <property type="evidence" value="ECO:0007669"/>
    <property type="project" value="InterPro"/>
</dbReference>
<evidence type="ECO:0000259" key="5">
    <source>
        <dbReference type="PROSITE" id="PS50043"/>
    </source>
</evidence>
<keyword evidence="7" id="KW-1185">Reference proteome</keyword>
<reference evidence="7" key="1">
    <citation type="submission" date="2015-07" db="EMBL/GenBank/DDBJ databases">
        <authorList>
            <person name="Graham D.E."/>
            <person name="Giannone R.J."/>
            <person name="Gulvik C.A."/>
            <person name="Hettich R.L."/>
            <person name="Klingeman D.M."/>
            <person name="Mahan K.M."/>
            <person name="Parry R.J."/>
            <person name="Spain J.C."/>
        </authorList>
    </citation>
    <scope>NUCLEOTIDE SEQUENCE [LARGE SCALE GENOMIC DNA]</scope>
    <source>
        <strain evidence="7">ATCC 27428</strain>
    </source>
</reference>
<dbReference type="SUPFAM" id="SSF46894">
    <property type="entry name" value="C-terminal effector domain of the bipartite response regulators"/>
    <property type="match status" value="1"/>
</dbReference>
<evidence type="ECO:0000256" key="3">
    <source>
        <dbReference type="ARBA" id="ARBA00023163"/>
    </source>
</evidence>
<dbReference type="PANTHER" id="PTHR44688">
    <property type="entry name" value="DNA-BINDING TRANSCRIPTIONAL ACTIVATOR DEVR_DOSR"/>
    <property type="match status" value="1"/>
</dbReference>
<dbReference type="Pfam" id="PF13191">
    <property type="entry name" value="AAA_16"/>
    <property type="match status" value="1"/>
</dbReference>
<accession>A0A2N8NV03</accession>
<comment type="caution">
    <text evidence="6">The sequence shown here is derived from an EMBL/GenBank/DDBJ whole genome shotgun (WGS) entry which is preliminary data.</text>
</comment>
<dbReference type="PRINTS" id="PR00038">
    <property type="entry name" value="HTHLUXR"/>
</dbReference>
<dbReference type="SUPFAM" id="SSF52540">
    <property type="entry name" value="P-loop containing nucleoside triphosphate hydrolases"/>
    <property type="match status" value="1"/>
</dbReference>
<dbReference type="Proteomes" id="UP000235945">
    <property type="component" value="Unassembled WGS sequence"/>
</dbReference>
<keyword evidence="3" id="KW-0804">Transcription</keyword>
<evidence type="ECO:0000256" key="1">
    <source>
        <dbReference type="ARBA" id="ARBA00023015"/>
    </source>
</evidence>
<dbReference type="AlphaFoldDB" id="A0A2N8NV03"/>
<dbReference type="InterPro" id="IPR011990">
    <property type="entry name" value="TPR-like_helical_dom_sf"/>
</dbReference>
<dbReference type="InterPro" id="IPR027417">
    <property type="entry name" value="P-loop_NTPase"/>
</dbReference>
<organism evidence="6 7">
    <name type="scientific">Streptomyces eurocidicus</name>
    <name type="common">Streptoverticillium eurocidicus</name>
    <dbReference type="NCBI Taxonomy" id="66423"/>
    <lineage>
        <taxon>Bacteria</taxon>
        <taxon>Bacillati</taxon>
        <taxon>Actinomycetota</taxon>
        <taxon>Actinomycetes</taxon>
        <taxon>Kitasatosporales</taxon>
        <taxon>Streptomycetaceae</taxon>
        <taxon>Streptomyces</taxon>
    </lineage>
</organism>
<name>A0A2N8NV03_STREU</name>
<dbReference type="SMART" id="SM00421">
    <property type="entry name" value="HTH_LUXR"/>
    <property type="match status" value="1"/>
</dbReference>
<dbReference type="Pfam" id="PF00196">
    <property type="entry name" value="GerE"/>
    <property type="match status" value="1"/>
</dbReference>
<dbReference type="Gene3D" id="1.25.40.10">
    <property type="entry name" value="Tetratricopeptide repeat domain"/>
    <property type="match status" value="1"/>
</dbReference>
<dbReference type="RefSeq" id="WP_102919605.1">
    <property type="nucleotide sequence ID" value="NZ_JACHJF010000027.1"/>
</dbReference>
<dbReference type="PROSITE" id="PS50043">
    <property type="entry name" value="HTH_LUXR_2"/>
    <property type="match status" value="1"/>
</dbReference>
<dbReference type="CDD" id="cd06170">
    <property type="entry name" value="LuxR_C_like"/>
    <property type="match status" value="1"/>
</dbReference>
<feature type="compositionally biased region" description="Basic and acidic residues" evidence="4">
    <location>
        <begin position="106"/>
        <end position="125"/>
    </location>
</feature>
<dbReference type="OrthoDB" id="3178131at2"/>
<gene>
    <name evidence="6" type="ORF">AF335_18940</name>
</gene>
<evidence type="ECO:0000256" key="4">
    <source>
        <dbReference type="SAM" id="MobiDB-lite"/>
    </source>
</evidence>
<dbReference type="Gene3D" id="1.10.10.10">
    <property type="entry name" value="Winged helix-like DNA-binding domain superfamily/Winged helix DNA-binding domain"/>
    <property type="match status" value="1"/>
</dbReference>
<keyword evidence="1" id="KW-0805">Transcription regulation</keyword>
<dbReference type="InterPro" id="IPR041664">
    <property type="entry name" value="AAA_16"/>
</dbReference>
<feature type="compositionally biased region" description="Low complexity" evidence="4">
    <location>
        <begin position="131"/>
        <end position="141"/>
    </location>
</feature>
<dbReference type="InterPro" id="IPR036388">
    <property type="entry name" value="WH-like_DNA-bd_sf"/>
</dbReference>
<dbReference type="GO" id="GO:0003677">
    <property type="term" value="F:DNA binding"/>
    <property type="evidence" value="ECO:0007669"/>
    <property type="project" value="UniProtKB-KW"/>
</dbReference>
<dbReference type="InterPro" id="IPR016032">
    <property type="entry name" value="Sig_transdc_resp-reg_C-effctor"/>
</dbReference>
<evidence type="ECO:0000313" key="7">
    <source>
        <dbReference type="Proteomes" id="UP000235945"/>
    </source>
</evidence>
<protein>
    <recommendedName>
        <fullName evidence="5">HTH luxR-type domain-containing protein</fullName>
    </recommendedName>
</protein>
<dbReference type="PANTHER" id="PTHR44688:SF16">
    <property type="entry name" value="DNA-BINDING TRANSCRIPTIONAL ACTIVATOR DEVR_DOSR"/>
    <property type="match status" value="1"/>
</dbReference>
<dbReference type="SUPFAM" id="SSF48452">
    <property type="entry name" value="TPR-like"/>
    <property type="match status" value="1"/>
</dbReference>
<evidence type="ECO:0000313" key="6">
    <source>
        <dbReference type="EMBL" id="PNE32610.1"/>
    </source>
</evidence>
<sequence length="952" mass="101411">MATLVEREDALATLGNAFEECEGGRGRTVVVSGPPAGGRSELLHAFCDHVLGSGALLLMAGGSRSERAVRLGVFSQLVHNAPLPPDIIRRVAEAVVDPAFAPERAGKPEWREWQGEPAGRAEPERPAVSLPAPGAAPSRRPGTGVIREACEALLKLAEHRTVVLAVDDLHFVDEESLRALLYLRLCVRPARTLLLFTEWPDVWCAPSASSALRAELTAPPYRRIRLAPLTRDGVARLVARSLGPARAARCAAAYHRLTGGNPTLVRALIEDDTAAGDPGGPPAVGEAFDRAVLACLHRWDPALAGLARSVALLGPRASAPLVGELLNSPPALVARGLAALGEAGLLEAGRFRHPAVAAAVLKDLAPAEAARLRARTAGLLYHHGAVAEEVADHLVAGGGAPGPWAVAPLREAARRALVVNDDARLAAEYLSLARRSCRDERERASVTAELAMARWRTNPSAAIRLTPLRDALSHPGPSERDMPVVVRNLLWRGDHGEAEKALALLHGGNGRLDAQTAAEIDLTYQWIYGPRPAAPGRATPTGPAAADPWTRAAAVLGARLHTWRRDELAESAWHLLRGSRLSETSLGVLATGLIALTYADELDRAVSWCDGLVAEAVRRRAPAWRAMLGSVRADLALRQGDPAAAKAYARRALDLARAQGWGVLVGYPLATLVLAATATGAYEEAYAELEQMSPDHTFETVFGLRYLHARGHLHLATGGVLAAYTDFTRCGDLMREWEIDIPALVPWRGDLAQAQLRLGNREAARDLVTAQLARPGAIGARLRGISRRILAATAGRGERVPLLREAVADLRAAGDRLELARALADLGRARHEAGDPGRARPAAPGAVEETRAAGPPDFLGLVREPGARPRPPARPGLPDERLAALSDAELRVAAQAALGYTNREIGSRLHITPSTVEQHLTRVYRKLRIGGRRHLPAGLLPPSPAAGERRAG</sequence>
<proteinExistence type="predicted"/>
<feature type="compositionally biased region" description="Basic and acidic residues" evidence="4">
    <location>
        <begin position="829"/>
        <end position="838"/>
    </location>
</feature>
<feature type="domain" description="HTH luxR-type" evidence="5">
    <location>
        <begin position="878"/>
        <end position="943"/>
    </location>
</feature>
<evidence type="ECO:0000256" key="2">
    <source>
        <dbReference type="ARBA" id="ARBA00023125"/>
    </source>
</evidence>
<feature type="region of interest" description="Disordered" evidence="4">
    <location>
        <begin position="106"/>
        <end position="141"/>
    </location>
</feature>